<gene>
    <name evidence="10" type="ORF">ICC18_06175</name>
</gene>
<dbReference type="AlphaFoldDB" id="A0A926KL70"/>
<dbReference type="InterPro" id="IPR002376">
    <property type="entry name" value="Formyl_transf_N"/>
</dbReference>
<dbReference type="GO" id="GO:0004644">
    <property type="term" value="F:phosphoribosylglycinamide formyltransferase activity"/>
    <property type="evidence" value="ECO:0007669"/>
    <property type="project" value="UniProtKB-EC"/>
</dbReference>
<feature type="domain" description="Formyl transferase N-terminal" evidence="9">
    <location>
        <begin position="3"/>
        <end position="167"/>
    </location>
</feature>
<proteinExistence type="inferred from homology"/>
<keyword evidence="11" id="KW-1185">Reference proteome</keyword>
<dbReference type="PROSITE" id="PS00373">
    <property type="entry name" value="GART"/>
    <property type="match status" value="1"/>
</dbReference>
<evidence type="ECO:0000256" key="7">
    <source>
        <dbReference type="ARBA" id="ARBA00041682"/>
    </source>
</evidence>
<dbReference type="EMBL" id="JACVVD010000002">
    <property type="protein sequence ID" value="MBD0379695.1"/>
    <property type="molecule type" value="Genomic_DNA"/>
</dbReference>
<dbReference type="EC" id="2.1.2.2" evidence="2"/>
<evidence type="ECO:0000256" key="8">
    <source>
        <dbReference type="ARBA" id="ARBA00047664"/>
    </source>
</evidence>
<dbReference type="Proteomes" id="UP000650466">
    <property type="component" value="Unassembled WGS sequence"/>
</dbReference>
<accession>A0A926KL70</accession>
<evidence type="ECO:0000313" key="10">
    <source>
        <dbReference type="EMBL" id="MBD0379695.1"/>
    </source>
</evidence>
<keyword evidence="3" id="KW-0808">Transferase</keyword>
<dbReference type="PANTHER" id="PTHR43369:SF2">
    <property type="entry name" value="PHOSPHORIBOSYLGLYCINAMIDE FORMYLTRANSFERASE"/>
    <property type="match status" value="1"/>
</dbReference>
<evidence type="ECO:0000256" key="3">
    <source>
        <dbReference type="ARBA" id="ARBA00022679"/>
    </source>
</evidence>
<keyword evidence="4" id="KW-0658">Purine biosynthesis</keyword>
<evidence type="ECO:0000256" key="2">
    <source>
        <dbReference type="ARBA" id="ARBA00012254"/>
    </source>
</evidence>
<dbReference type="Pfam" id="PF00551">
    <property type="entry name" value="Formyl_trans_N"/>
    <property type="match status" value="1"/>
</dbReference>
<protein>
    <recommendedName>
        <fullName evidence="2">phosphoribosylglycinamide formyltransferase 1</fullName>
        <ecNumber evidence="2">2.1.2.2</ecNumber>
    </recommendedName>
    <alternativeName>
        <fullName evidence="7">5'-phosphoribosylglycinamide transformylase</fullName>
    </alternativeName>
    <alternativeName>
        <fullName evidence="6">GAR transformylase</fullName>
    </alternativeName>
</protein>
<evidence type="ECO:0000256" key="6">
    <source>
        <dbReference type="ARBA" id="ARBA00041324"/>
    </source>
</evidence>
<dbReference type="Gene3D" id="3.40.50.170">
    <property type="entry name" value="Formyl transferase, N-terminal domain"/>
    <property type="match status" value="1"/>
</dbReference>
<sequence>MIKICFLCSGNGGNLRFINKCIQKKIIPNIELVGIIADRHCEAITFAQYNNLSAYKINYSRKNNAELKEALISLNPDIIVTNFHKILDEEIVNLFKGKLINLHYSLLPAFGGVIGDKPVRMALDTGCKFVGTTVHFVDEEVDNGFIISQNLLPVANNSEFQVIMNEVFRMGCVNLLNAILHISNQEISIENNLSNIYGYERNEIVSSPPFNHSMIFNEDFWRSI</sequence>
<evidence type="ECO:0000256" key="1">
    <source>
        <dbReference type="ARBA" id="ARBA00005054"/>
    </source>
</evidence>
<dbReference type="SUPFAM" id="SSF53328">
    <property type="entry name" value="Formyltransferase"/>
    <property type="match status" value="1"/>
</dbReference>
<reference evidence="10" key="1">
    <citation type="submission" date="2020-09" db="EMBL/GenBank/DDBJ databases">
        <title>Draft Genome Sequence of Paenibacillus sp. WST5.</title>
        <authorList>
            <person name="Bao Z."/>
        </authorList>
    </citation>
    <scope>NUCLEOTIDE SEQUENCE</scope>
    <source>
        <strain evidence="10">WST5</strain>
    </source>
</reference>
<name>A0A926KL70_9BACL</name>
<evidence type="ECO:0000256" key="5">
    <source>
        <dbReference type="ARBA" id="ARBA00038440"/>
    </source>
</evidence>
<dbReference type="RefSeq" id="WP_188173493.1">
    <property type="nucleotide sequence ID" value="NZ_JACVVD010000002.1"/>
</dbReference>
<comment type="caution">
    <text evidence="10">The sequence shown here is derived from an EMBL/GenBank/DDBJ whole genome shotgun (WGS) entry which is preliminary data.</text>
</comment>
<dbReference type="InterPro" id="IPR036477">
    <property type="entry name" value="Formyl_transf_N_sf"/>
</dbReference>
<comment type="catalytic activity">
    <reaction evidence="8">
        <text>N(1)-(5-phospho-beta-D-ribosyl)glycinamide + (6R)-10-formyltetrahydrofolate = N(2)-formyl-N(1)-(5-phospho-beta-D-ribosyl)glycinamide + (6S)-5,6,7,8-tetrahydrofolate + H(+)</text>
        <dbReference type="Rhea" id="RHEA:15053"/>
        <dbReference type="ChEBI" id="CHEBI:15378"/>
        <dbReference type="ChEBI" id="CHEBI:57453"/>
        <dbReference type="ChEBI" id="CHEBI:143788"/>
        <dbReference type="ChEBI" id="CHEBI:147286"/>
        <dbReference type="ChEBI" id="CHEBI:195366"/>
        <dbReference type="EC" id="2.1.2.2"/>
    </reaction>
</comment>
<comment type="similarity">
    <text evidence="5">Belongs to the GART family.</text>
</comment>
<dbReference type="InterPro" id="IPR001555">
    <property type="entry name" value="GART_AS"/>
</dbReference>
<dbReference type="GO" id="GO:0005829">
    <property type="term" value="C:cytosol"/>
    <property type="evidence" value="ECO:0007669"/>
    <property type="project" value="TreeGrafter"/>
</dbReference>
<dbReference type="PANTHER" id="PTHR43369">
    <property type="entry name" value="PHOSPHORIBOSYLGLYCINAMIDE FORMYLTRANSFERASE"/>
    <property type="match status" value="1"/>
</dbReference>
<organism evidence="10 11">
    <name type="scientific">Paenibacillus sedimenti</name>
    <dbReference type="NCBI Taxonomy" id="2770274"/>
    <lineage>
        <taxon>Bacteria</taxon>
        <taxon>Bacillati</taxon>
        <taxon>Bacillota</taxon>
        <taxon>Bacilli</taxon>
        <taxon>Bacillales</taxon>
        <taxon>Paenibacillaceae</taxon>
        <taxon>Paenibacillus</taxon>
    </lineage>
</organism>
<comment type="pathway">
    <text evidence="1">Purine metabolism; IMP biosynthesis via de novo pathway; N(2)-formyl-N(1)-(5-phospho-D-ribosyl)glycinamide from N(1)-(5-phospho-D-ribosyl)glycinamide (10-formyl THF route): step 1/1.</text>
</comment>
<dbReference type="GO" id="GO:0006189">
    <property type="term" value="P:'de novo' IMP biosynthetic process"/>
    <property type="evidence" value="ECO:0007669"/>
    <property type="project" value="TreeGrafter"/>
</dbReference>
<evidence type="ECO:0000313" key="11">
    <source>
        <dbReference type="Proteomes" id="UP000650466"/>
    </source>
</evidence>
<evidence type="ECO:0000256" key="4">
    <source>
        <dbReference type="ARBA" id="ARBA00022755"/>
    </source>
</evidence>
<evidence type="ECO:0000259" key="9">
    <source>
        <dbReference type="Pfam" id="PF00551"/>
    </source>
</evidence>